<dbReference type="RefSeq" id="XP_060362953.1">
    <property type="nucleotide sequence ID" value="XM_060508643.1"/>
</dbReference>
<gene>
    <name evidence="2" type="ORF">BDZ83DRAFT_627560</name>
</gene>
<organism evidence="2 3">
    <name type="scientific">Glomerella acutata</name>
    <name type="common">Colletotrichum acutatum</name>
    <dbReference type="NCBI Taxonomy" id="27357"/>
    <lineage>
        <taxon>Eukaryota</taxon>
        <taxon>Fungi</taxon>
        <taxon>Dikarya</taxon>
        <taxon>Ascomycota</taxon>
        <taxon>Pezizomycotina</taxon>
        <taxon>Sordariomycetes</taxon>
        <taxon>Hypocreomycetidae</taxon>
        <taxon>Glomerellales</taxon>
        <taxon>Glomerellaceae</taxon>
        <taxon>Colletotrichum</taxon>
        <taxon>Colletotrichum acutatum species complex</taxon>
    </lineage>
</organism>
<evidence type="ECO:0000313" key="2">
    <source>
        <dbReference type="EMBL" id="KAK1722898.1"/>
    </source>
</evidence>
<dbReference type="EMBL" id="JAHMHS010000072">
    <property type="protein sequence ID" value="KAK1722898.1"/>
    <property type="molecule type" value="Genomic_DNA"/>
</dbReference>
<name>A0AAD8UGU3_GLOAC</name>
<dbReference type="GeneID" id="85392542"/>
<feature type="signal peptide" evidence="1">
    <location>
        <begin position="1"/>
        <end position="17"/>
    </location>
</feature>
<proteinExistence type="predicted"/>
<dbReference type="Proteomes" id="UP001244207">
    <property type="component" value="Unassembled WGS sequence"/>
</dbReference>
<comment type="caution">
    <text evidence="2">The sequence shown here is derived from an EMBL/GenBank/DDBJ whole genome shotgun (WGS) entry which is preliminary data.</text>
</comment>
<evidence type="ECO:0008006" key="4">
    <source>
        <dbReference type="Google" id="ProtNLM"/>
    </source>
</evidence>
<protein>
    <recommendedName>
        <fullName evidence="4">Secreted protein</fullName>
    </recommendedName>
</protein>
<feature type="chain" id="PRO_5042123522" description="Secreted protein" evidence="1">
    <location>
        <begin position="18"/>
        <end position="89"/>
    </location>
</feature>
<accession>A0AAD8UGU3</accession>
<evidence type="ECO:0000256" key="1">
    <source>
        <dbReference type="SAM" id="SignalP"/>
    </source>
</evidence>
<keyword evidence="1" id="KW-0732">Signal</keyword>
<keyword evidence="3" id="KW-1185">Reference proteome</keyword>
<dbReference type="AlphaFoldDB" id="A0AAD8UGU3"/>
<sequence>MRLNVLVLLFCSTGALAQRTLGCRMPNKSLNPSPNICNAAGGTFVMINRQPGCCTRGRDGPVVTESRFISGCNANGGFVSGPEVLANSC</sequence>
<evidence type="ECO:0000313" key="3">
    <source>
        <dbReference type="Proteomes" id="UP001244207"/>
    </source>
</evidence>
<reference evidence="2" key="1">
    <citation type="submission" date="2021-12" db="EMBL/GenBank/DDBJ databases">
        <title>Comparative genomics, transcriptomics and evolutionary studies reveal genomic signatures of adaptation to plant cell wall in hemibiotrophic fungi.</title>
        <authorList>
            <consortium name="DOE Joint Genome Institute"/>
            <person name="Baroncelli R."/>
            <person name="Diaz J.F."/>
            <person name="Benocci T."/>
            <person name="Peng M."/>
            <person name="Battaglia E."/>
            <person name="Haridas S."/>
            <person name="Andreopoulos W."/>
            <person name="Labutti K."/>
            <person name="Pangilinan J."/>
            <person name="Floch G.L."/>
            <person name="Makela M.R."/>
            <person name="Henrissat B."/>
            <person name="Grigoriev I.V."/>
            <person name="Crouch J.A."/>
            <person name="De Vries R.P."/>
            <person name="Sukno S.A."/>
            <person name="Thon M.R."/>
        </authorList>
    </citation>
    <scope>NUCLEOTIDE SEQUENCE</scope>
    <source>
        <strain evidence="2">CBS 112980</strain>
    </source>
</reference>